<protein>
    <recommendedName>
        <fullName evidence="4">DUF3221 domain-containing protein</fullName>
    </recommendedName>
</protein>
<dbReference type="EMBL" id="JAUSSU010000009">
    <property type="protein sequence ID" value="MDQ0114935.1"/>
    <property type="molecule type" value="Genomic_DNA"/>
</dbReference>
<name>A0ABT9U5L9_PAEHA</name>
<proteinExistence type="predicted"/>
<evidence type="ECO:0000313" key="3">
    <source>
        <dbReference type="Proteomes" id="UP001229346"/>
    </source>
</evidence>
<reference evidence="2 3" key="1">
    <citation type="submission" date="2023-07" db="EMBL/GenBank/DDBJ databases">
        <title>Sorghum-associated microbial communities from plants grown in Nebraska, USA.</title>
        <authorList>
            <person name="Schachtman D."/>
        </authorList>
    </citation>
    <scope>NUCLEOTIDE SEQUENCE [LARGE SCALE GENOMIC DNA]</scope>
    <source>
        <strain evidence="2 3">CC482</strain>
    </source>
</reference>
<evidence type="ECO:0008006" key="4">
    <source>
        <dbReference type="Google" id="ProtNLM"/>
    </source>
</evidence>
<evidence type="ECO:0000313" key="2">
    <source>
        <dbReference type="EMBL" id="MDQ0114935.1"/>
    </source>
</evidence>
<keyword evidence="1" id="KW-0732">Signal</keyword>
<gene>
    <name evidence="2" type="ORF">J2T15_004392</name>
</gene>
<sequence length="232" mass="26125">MKKCLMIIVLSILAVGCSNTNDQTVINQKIIPQKLTVISESQDKLVSVLADTNIEGDLLDGITLKIRDQERKFQWKTVSNPTYYPIVLSENIDNDPDNEVVVILTTGYGTGMRQSQVHILKQDFTELSVDDPLQGIKRYIKTSHVKEDGKQIYSLALNNRDFKKEFAESEAGQWFDDIVFGNIIGYRVQDKHLIAELPAQVSPGLFLGTVEAEYQVKDQELIIGSVTFSEEN</sequence>
<evidence type="ECO:0000256" key="1">
    <source>
        <dbReference type="SAM" id="SignalP"/>
    </source>
</evidence>
<keyword evidence="3" id="KW-1185">Reference proteome</keyword>
<feature type="signal peptide" evidence="1">
    <location>
        <begin position="1"/>
        <end position="20"/>
    </location>
</feature>
<organism evidence="2 3">
    <name type="scientific">Paenibacillus harenae</name>
    <dbReference type="NCBI Taxonomy" id="306543"/>
    <lineage>
        <taxon>Bacteria</taxon>
        <taxon>Bacillati</taxon>
        <taxon>Bacillota</taxon>
        <taxon>Bacilli</taxon>
        <taxon>Bacillales</taxon>
        <taxon>Paenibacillaceae</taxon>
        <taxon>Paenibacillus</taxon>
    </lineage>
</organism>
<dbReference type="Proteomes" id="UP001229346">
    <property type="component" value="Unassembled WGS sequence"/>
</dbReference>
<feature type="chain" id="PRO_5046116817" description="DUF3221 domain-containing protein" evidence="1">
    <location>
        <begin position="21"/>
        <end position="232"/>
    </location>
</feature>
<dbReference type="PROSITE" id="PS51257">
    <property type="entry name" value="PROKAR_LIPOPROTEIN"/>
    <property type="match status" value="1"/>
</dbReference>
<accession>A0ABT9U5L9</accession>
<comment type="caution">
    <text evidence="2">The sequence shown here is derived from an EMBL/GenBank/DDBJ whole genome shotgun (WGS) entry which is preliminary data.</text>
</comment>